<keyword evidence="5" id="KW-1185">Reference proteome</keyword>
<name>A0A8J3CTL7_9PROT</name>
<dbReference type="EMBL" id="BMZH01000020">
    <property type="protein sequence ID" value="GHB04450.1"/>
    <property type="molecule type" value="Genomic_DNA"/>
</dbReference>
<feature type="chain" id="PRO_5035197176" description="Outer membrane protein beta-barrel domain-containing protein" evidence="2">
    <location>
        <begin position="20"/>
        <end position="369"/>
    </location>
</feature>
<evidence type="ECO:0000313" key="4">
    <source>
        <dbReference type="EMBL" id="GHB04450.1"/>
    </source>
</evidence>
<accession>A0A8J3CTL7</accession>
<evidence type="ECO:0000313" key="5">
    <source>
        <dbReference type="Proteomes" id="UP000634004"/>
    </source>
</evidence>
<proteinExistence type="predicted"/>
<keyword evidence="1 2" id="KW-0732">Signal</keyword>
<dbReference type="Pfam" id="PF13505">
    <property type="entry name" value="OMP_b-brl"/>
    <property type="match status" value="1"/>
</dbReference>
<dbReference type="SUPFAM" id="SSF56925">
    <property type="entry name" value="OMPA-like"/>
    <property type="match status" value="1"/>
</dbReference>
<dbReference type="PROSITE" id="PS51257">
    <property type="entry name" value="PROKAR_LIPOPROTEIN"/>
    <property type="match status" value="1"/>
</dbReference>
<reference evidence="4" key="2">
    <citation type="submission" date="2020-09" db="EMBL/GenBank/DDBJ databases">
        <authorList>
            <person name="Sun Q."/>
            <person name="Kim S."/>
        </authorList>
    </citation>
    <scope>NUCLEOTIDE SEQUENCE</scope>
    <source>
        <strain evidence="4">KCTC 32513</strain>
    </source>
</reference>
<dbReference type="Proteomes" id="UP000634004">
    <property type="component" value="Unassembled WGS sequence"/>
</dbReference>
<dbReference type="Gene3D" id="2.40.160.20">
    <property type="match status" value="1"/>
</dbReference>
<dbReference type="InterPro" id="IPR011250">
    <property type="entry name" value="OMP/PagP_B-barrel"/>
</dbReference>
<protein>
    <recommendedName>
        <fullName evidence="3">Outer membrane protein beta-barrel domain-containing protein</fullName>
    </recommendedName>
</protein>
<gene>
    <name evidence="4" type="ORF">GCM10009069_28810</name>
</gene>
<evidence type="ECO:0000256" key="2">
    <source>
        <dbReference type="SAM" id="SignalP"/>
    </source>
</evidence>
<reference evidence="4" key="1">
    <citation type="journal article" date="2014" name="Int. J. Syst. Evol. Microbiol.">
        <title>Complete genome sequence of Corynebacterium casei LMG S-19264T (=DSM 44701T), isolated from a smear-ripened cheese.</title>
        <authorList>
            <consortium name="US DOE Joint Genome Institute (JGI-PGF)"/>
            <person name="Walter F."/>
            <person name="Albersmeier A."/>
            <person name="Kalinowski J."/>
            <person name="Ruckert C."/>
        </authorList>
    </citation>
    <scope>NUCLEOTIDE SEQUENCE</scope>
    <source>
        <strain evidence="4">KCTC 32513</strain>
    </source>
</reference>
<comment type="caution">
    <text evidence="4">The sequence shown here is derived from an EMBL/GenBank/DDBJ whole genome shotgun (WGS) entry which is preliminary data.</text>
</comment>
<sequence length="369" mass="38808">MRLLILSVCALSLSACSMGGLGFGSGHTGYEAPPPVGYGNWQGSHQAGYAQTSYAQAGGYGYGQTPCSAPVAPPVQSYPCGAPTYVAPVTPCHQPVQTPCSAAQAQPINYAAQYVSPQPVSYPNGYPTAPMPAHYGQPQAPGCGLSACSSQYAVSPYAYDSGHEAHDYSYGQTNYAPQTPSPYAYGTQAGSYYPSAGHGSHAVTRQNDAHFYGTLGAVWYDVGRPYAGLQGRLGYQATPILGAEIEGSIGVINEVSPFNQDVGGGVILSGEFKDGVDYSAAAFATARLPLSRNISTHARVGYHTTRTFADVDFDSNPDQQTTTTLDGIAYGAGIQMDITPVDAIRADFTRYDSDTADNDSVSLAYLRRF</sequence>
<dbReference type="AlphaFoldDB" id="A0A8J3CTL7"/>
<feature type="domain" description="Outer membrane protein beta-barrel" evidence="3">
    <location>
        <begin position="201"/>
        <end position="369"/>
    </location>
</feature>
<evidence type="ECO:0000259" key="3">
    <source>
        <dbReference type="Pfam" id="PF13505"/>
    </source>
</evidence>
<dbReference type="RefSeq" id="WP_189499591.1">
    <property type="nucleotide sequence ID" value="NZ_BMZH01000020.1"/>
</dbReference>
<feature type="signal peptide" evidence="2">
    <location>
        <begin position="1"/>
        <end position="19"/>
    </location>
</feature>
<dbReference type="InterPro" id="IPR027385">
    <property type="entry name" value="Beta-barrel_OMP"/>
</dbReference>
<organism evidence="4 5">
    <name type="scientific">Algimonas arctica</name>
    <dbReference type="NCBI Taxonomy" id="1479486"/>
    <lineage>
        <taxon>Bacteria</taxon>
        <taxon>Pseudomonadati</taxon>
        <taxon>Pseudomonadota</taxon>
        <taxon>Alphaproteobacteria</taxon>
        <taxon>Maricaulales</taxon>
        <taxon>Robiginitomaculaceae</taxon>
        <taxon>Algimonas</taxon>
    </lineage>
</organism>
<evidence type="ECO:0000256" key="1">
    <source>
        <dbReference type="ARBA" id="ARBA00022729"/>
    </source>
</evidence>